<dbReference type="AlphaFoldDB" id="A8ZKB5"/>
<organism evidence="1 2">
    <name type="scientific">Acaryochloris marina (strain MBIC 11017)</name>
    <dbReference type="NCBI Taxonomy" id="329726"/>
    <lineage>
        <taxon>Bacteria</taxon>
        <taxon>Bacillati</taxon>
        <taxon>Cyanobacteriota</taxon>
        <taxon>Cyanophyceae</taxon>
        <taxon>Acaryochloridales</taxon>
        <taxon>Acaryochloridaceae</taxon>
        <taxon>Acaryochloris</taxon>
    </lineage>
</organism>
<dbReference type="KEGG" id="amr:AM1_A0106"/>
<sequence length="51" mass="5575">MATQHYSRNLAKKFSTENFRTKAHEVASVGAKQLPTQFLAVPIGGSSLARE</sequence>
<keyword evidence="2" id="KW-1185">Reference proteome</keyword>
<reference evidence="1 2" key="1">
    <citation type="journal article" date="2008" name="Proc. Natl. Acad. Sci. U.S.A.">
        <title>Niche adaptation and genome expansion in the chlorophyll d-producing cyanobacterium Acaryochloris marina.</title>
        <authorList>
            <person name="Swingley W.D."/>
            <person name="Chen M."/>
            <person name="Cheung P.C."/>
            <person name="Conrad A.L."/>
            <person name="Dejesa L.C."/>
            <person name="Hao J."/>
            <person name="Honchak B.M."/>
            <person name="Karbach L.E."/>
            <person name="Kurdoglu A."/>
            <person name="Lahiri S."/>
            <person name="Mastrian S.D."/>
            <person name="Miyashita H."/>
            <person name="Page L."/>
            <person name="Ramakrishna P."/>
            <person name="Satoh S."/>
            <person name="Sattley W.M."/>
            <person name="Shimada Y."/>
            <person name="Taylor H.L."/>
            <person name="Tomo T."/>
            <person name="Tsuchiya T."/>
            <person name="Wang Z.T."/>
            <person name="Raymond J."/>
            <person name="Mimuro M."/>
            <person name="Blankenship R.E."/>
            <person name="Touchman J.W."/>
        </authorList>
    </citation>
    <scope>NUCLEOTIDE SEQUENCE [LARGE SCALE GENOMIC DNA]</scope>
    <source>
        <strain evidence="2">MBIC 11017</strain>
        <plasmid evidence="2">Plasmid pREB1</plasmid>
    </source>
</reference>
<evidence type="ECO:0000313" key="1">
    <source>
        <dbReference type="EMBL" id="ABW31615.1"/>
    </source>
</evidence>
<geneLocation type="plasmid" evidence="1 2">
    <name>pREB1</name>
</geneLocation>
<name>A8ZKB5_ACAM1</name>
<accession>A8ZKB5</accession>
<gene>
    <name evidence="1" type="ordered locus">AM1_A0106</name>
</gene>
<dbReference type="HOGENOM" id="CLU_3094367_0_0_3"/>
<dbReference type="Proteomes" id="UP000000268">
    <property type="component" value="Plasmid pREB1"/>
</dbReference>
<evidence type="ECO:0000313" key="2">
    <source>
        <dbReference type="Proteomes" id="UP000000268"/>
    </source>
</evidence>
<protein>
    <submittedName>
        <fullName evidence="1">Uncharacterized protein</fullName>
    </submittedName>
</protein>
<proteinExistence type="predicted"/>
<keyword evidence="1" id="KW-0614">Plasmid</keyword>
<dbReference type="EMBL" id="CP000838">
    <property type="protein sequence ID" value="ABW31615.1"/>
    <property type="molecule type" value="Genomic_DNA"/>
</dbReference>